<dbReference type="OrthoDB" id="8282842at2"/>
<comment type="caution">
    <text evidence="1">The sequence shown here is derived from an EMBL/GenBank/DDBJ whole genome shotgun (WGS) entry which is preliminary data.</text>
</comment>
<dbReference type="RefSeq" id="WP_126908945.1">
    <property type="nucleotide sequence ID" value="NZ_ML133755.1"/>
</dbReference>
<evidence type="ECO:0000313" key="1">
    <source>
        <dbReference type="EMBL" id="RUM06764.1"/>
    </source>
</evidence>
<accession>A0A432P3R2</accession>
<organism evidence="1 2">
    <name type="scientific">Rhizobium chutanense</name>
    <dbReference type="NCBI Taxonomy" id="2035448"/>
    <lineage>
        <taxon>Bacteria</taxon>
        <taxon>Pseudomonadati</taxon>
        <taxon>Pseudomonadota</taxon>
        <taxon>Alphaproteobacteria</taxon>
        <taxon>Hyphomicrobiales</taxon>
        <taxon>Rhizobiaceae</taxon>
        <taxon>Rhizobium/Agrobacterium group</taxon>
        <taxon>Rhizobium</taxon>
    </lineage>
</organism>
<gene>
    <name evidence="1" type="ORF">EFR84_11215</name>
</gene>
<protein>
    <submittedName>
        <fullName evidence="1">Uncharacterized protein</fullName>
    </submittedName>
</protein>
<dbReference type="EMBL" id="RJTJ01000008">
    <property type="protein sequence ID" value="RUM06764.1"/>
    <property type="molecule type" value="Genomic_DNA"/>
</dbReference>
<reference evidence="1 2" key="1">
    <citation type="submission" date="2018-11" db="EMBL/GenBank/DDBJ databases">
        <title>Rhizobium chutanense sp. nov., isolated from root nodules of Phaseolus vulgaris in China.</title>
        <authorList>
            <person name="Huo Y."/>
        </authorList>
    </citation>
    <scope>NUCLEOTIDE SEQUENCE [LARGE SCALE GENOMIC DNA]</scope>
    <source>
        <strain evidence="1 2">C16</strain>
    </source>
</reference>
<name>A0A432P3R2_9HYPH</name>
<evidence type="ECO:0000313" key="2">
    <source>
        <dbReference type="Proteomes" id="UP000278081"/>
    </source>
</evidence>
<proteinExistence type="predicted"/>
<dbReference type="Proteomes" id="UP000278081">
    <property type="component" value="Unassembled WGS sequence"/>
</dbReference>
<dbReference type="AlphaFoldDB" id="A0A432P3R2"/>
<sequence>MATEAEKRKLEQIRQDLTTVGADWAIEADGASLALVVRDPVDGGPRAIAAIAADAPFAFQDFLIRAGERQQFLLDMLDRCSRAYRKLLEKQPKPKRYAAECAMKCRNDQAFRQFLIERHGLRDATDFERIKTKMHFILRIESLNDLDTDEAAAGRWKEFRAAFEQWRRQ</sequence>